<dbReference type="InterPro" id="IPR050312">
    <property type="entry name" value="IolE/XylAMocC-like"/>
</dbReference>
<dbReference type="InterPro" id="IPR036237">
    <property type="entry name" value="Xyl_isomerase-like_sf"/>
</dbReference>
<organism evidence="2 3">
    <name type="scientific">Streptomyces lonegramiae</name>
    <dbReference type="NCBI Taxonomy" id="3075524"/>
    <lineage>
        <taxon>Bacteria</taxon>
        <taxon>Bacillati</taxon>
        <taxon>Actinomycetota</taxon>
        <taxon>Actinomycetes</taxon>
        <taxon>Kitasatosporales</taxon>
        <taxon>Streptomycetaceae</taxon>
        <taxon>Streptomyces</taxon>
    </lineage>
</organism>
<reference evidence="2" key="1">
    <citation type="submission" date="2024-05" db="EMBL/GenBank/DDBJ databases">
        <title>30 novel species of actinomycetes from the DSMZ collection.</title>
        <authorList>
            <person name="Nouioui I."/>
        </authorList>
    </citation>
    <scope>NUCLEOTIDE SEQUENCE</scope>
    <source>
        <strain evidence="2">DSM 41529</strain>
    </source>
</reference>
<sequence length="286" mass="31021">MTTTDAPGLTLSALTLRTASFGERVRAAAQAGFTGIGLAVHQYRQAREEGWTDARMAALLTEYGVRLTEVELLRHWARPQRYDERRRSEDDTVFHIAETFGARRVNAGMFDEHPYQDLVDGLRTATERAERAGAVLGLEFMPFSGIRDLNLAARLVAAVRAPRPAGAASPGLILDAWHLTRGRTRPEEIAALPPGAVVNVQLDDVLPTPLSDTLHEARHQRQLPGEGAADLTGLLRLLRRAGIEAPVSVEVLSDDLDARVPAETAARAYRTTCRVLATAAVAAPAV</sequence>
<evidence type="ECO:0000313" key="2">
    <source>
        <dbReference type="EMBL" id="MDT0542254.1"/>
    </source>
</evidence>
<dbReference type="Proteomes" id="UP001180754">
    <property type="component" value="Unassembled WGS sequence"/>
</dbReference>
<dbReference type="PANTHER" id="PTHR12110:SF48">
    <property type="entry name" value="BLL3656 PROTEIN"/>
    <property type="match status" value="1"/>
</dbReference>
<accession>A0ABU2X8K4</accession>
<evidence type="ECO:0000259" key="1">
    <source>
        <dbReference type="Pfam" id="PF01261"/>
    </source>
</evidence>
<protein>
    <submittedName>
        <fullName evidence="2">Sugar phosphate isomerase/epimerase</fullName>
    </submittedName>
</protein>
<dbReference type="InterPro" id="IPR013022">
    <property type="entry name" value="Xyl_isomerase-like_TIM-brl"/>
</dbReference>
<evidence type="ECO:0000313" key="3">
    <source>
        <dbReference type="Proteomes" id="UP001180754"/>
    </source>
</evidence>
<dbReference type="EMBL" id="JAVRFD010000002">
    <property type="protein sequence ID" value="MDT0542254.1"/>
    <property type="molecule type" value="Genomic_DNA"/>
</dbReference>
<gene>
    <name evidence="2" type="ORF">RND15_05915</name>
</gene>
<comment type="caution">
    <text evidence="2">The sequence shown here is derived from an EMBL/GenBank/DDBJ whole genome shotgun (WGS) entry which is preliminary data.</text>
</comment>
<keyword evidence="3" id="KW-1185">Reference proteome</keyword>
<name>A0ABU2X8K4_9ACTN</name>
<dbReference type="Pfam" id="PF01261">
    <property type="entry name" value="AP_endonuc_2"/>
    <property type="match status" value="1"/>
</dbReference>
<dbReference type="Gene3D" id="3.20.20.150">
    <property type="entry name" value="Divalent-metal-dependent TIM barrel enzymes"/>
    <property type="match status" value="1"/>
</dbReference>
<feature type="domain" description="Xylose isomerase-like TIM barrel" evidence="1">
    <location>
        <begin position="25"/>
        <end position="266"/>
    </location>
</feature>
<dbReference type="GO" id="GO:0016853">
    <property type="term" value="F:isomerase activity"/>
    <property type="evidence" value="ECO:0007669"/>
    <property type="project" value="UniProtKB-KW"/>
</dbReference>
<dbReference type="PANTHER" id="PTHR12110">
    <property type="entry name" value="HYDROXYPYRUVATE ISOMERASE"/>
    <property type="match status" value="1"/>
</dbReference>
<keyword evidence="2" id="KW-0413">Isomerase</keyword>
<proteinExistence type="predicted"/>
<dbReference type="RefSeq" id="WP_311722603.1">
    <property type="nucleotide sequence ID" value="NZ_JAVRFD010000002.1"/>
</dbReference>
<dbReference type="SUPFAM" id="SSF51658">
    <property type="entry name" value="Xylose isomerase-like"/>
    <property type="match status" value="1"/>
</dbReference>